<dbReference type="OrthoDB" id="10279201at2759"/>
<protein>
    <submittedName>
        <fullName evidence="1">Uncharacterized protein</fullName>
    </submittedName>
</protein>
<sequence length="224" mass="23762">MAGFVVDCLLQILRRHSVMVGDHVAISMDGLCRSGLLSLYAAVTTPATKVDDSDDDAGNAVGGAKRAASAAASAKRKLPSSCKHERGDDEQALVPHVPFGELCSANDAVDLAESKPAYVDHLFQVSFKGKQTAGKRRNHLTPRGQLVTAIRRIISQSAANSFGAAILTDMDGKSVNNCERVLGACSIASFMAFHQRMESELVDAKHRALERGIVTHAYSAGLSA</sequence>
<evidence type="ECO:0000313" key="2">
    <source>
        <dbReference type="Proteomes" id="UP000186817"/>
    </source>
</evidence>
<evidence type="ECO:0000313" key="1">
    <source>
        <dbReference type="EMBL" id="OLQ00782.1"/>
    </source>
</evidence>
<reference evidence="1 2" key="1">
    <citation type="submission" date="2016-02" db="EMBL/GenBank/DDBJ databases">
        <title>Genome analysis of coral dinoflagellate symbionts highlights evolutionary adaptations to a symbiotic lifestyle.</title>
        <authorList>
            <person name="Aranda M."/>
            <person name="Li Y."/>
            <person name="Liew Y.J."/>
            <person name="Baumgarten S."/>
            <person name="Simakov O."/>
            <person name="Wilson M."/>
            <person name="Piel J."/>
            <person name="Ashoor H."/>
            <person name="Bougouffa S."/>
            <person name="Bajic V.B."/>
            <person name="Ryu T."/>
            <person name="Ravasi T."/>
            <person name="Bayer T."/>
            <person name="Micklem G."/>
            <person name="Kim H."/>
            <person name="Bhak J."/>
            <person name="Lajeunesse T.C."/>
            <person name="Voolstra C.R."/>
        </authorList>
    </citation>
    <scope>NUCLEOTIDE SEQUENCE [LARGE SCALE GENOMIC DNA]</scope>
    <source>
        <strain evidence="1 2">CCMP2467</strain>
    </source>
</reference>
<comment type="caution">
    <text evidence="1">The sequence shown here is derived from an EMBL/GenBank/DDBJ whole genome shotgun (WGS) entry which is preliminary data.</text>
</comment>
<dbReference type="Proteomes" id="UP000186817">
    <property type="component" value="Unassembled WGS sequence"/>
</dbReference>
<name>A0A1Q9E041_SYMMI</name>
<accession>A0A1Q9E041</accession>
<dbReference type="AlphaFoldDB" id="A0A1Q9E041"/>
<organism evidence="1 2">
    <name type="scientific">Symbiodinium microadriaticum</name>
    <name type="common">Dinoflagellate</name>
    <name type="synonym">Zooxanthella microadriatica</name>
    <dbReference type="NCBI Taxonomy" id="2951"/>
    <lineage>
        <taxon>Eukaryota</taxon>
        <taxon>Sar</taxon>
        <taxon>Alveolata</taxon>
        <taxon>Dinophyceae</taxon>
        <taxon>Suessiales</taxon>
        <taxon>Symbiodiniaceae</taxon>
        <taxon>Symbiodinium</taxon>
    </lineage>
</organism>
<keyword evidence="2" id="KW-1185">Reference proteome</keyword>
<dbReference type="EMBL" id="LSRX01000316">
    <property type="protein sequence ID" value="OLQ00782.1"/>
    <property type="molecule type" value="Genomic_DNA"/>
</dbReference>
<gene>
    <name evidence="1" type="ORF">AK812_SmicGene16515</name>
</gene>
<proteinExistence type="predicted"/>